<dbReference type="Proteomes" id="UP000233551">
    <property type="component" value="Unassembled WGS sequence"/>
</dbReference>
<dbReference type="EMBL" id="PGOL01001782">
    <property type="protein sequence ID" value="PKI54464.1"/>
    <property type="molecule type" value="Genomic_DNA"/>
</dbReference>
<dbReference type="FunFam" id="1.25.40.10:FF:000425">
    <property type="entry name" value="Pentatricopeptide repeat-containing protein At3g26540"/>
    <property type="match status" value="1"/>
</dbReference>
<evidence type="ECO:0000313" key="3">
    <source>
        <dbReference type="EMBL" id="OWM85143.1"/>
    </source>
</evidence>
<dbReference type="InterPro" id="IPR002885">
    <property type="entry name" value="PPR_rpt"/>
</dbReference>
<proteinExistence type="predicted"/>
<dbReference type="OrthoDB" id="731210at2759"/>
<feature type="repeat" description="PPR" evidence="2">
    <location>
        <begin position="321"/>
        <end position="355"/>
    </location>
</feature>
<reference evidence="3" key="2">
    <citation type="submission" date="2017-06" db="EMBL/GenBank/DDBJ databases">
        <title>The pomegranate genome and the genomics of punicalagin biosynthesis.</title>
        <authorList>
            <person name="Xu C."/>
        </authorList>
    </citation>
    <scope>NUCLEOTIDE SEQUENCE [LARGE SCALE GENOMIC DNA]</scope>
    <source>
        <tissue evidence="3">Fresh leaf</tissue>
    </source>
</reference>
<dbReference type="GO" id="GO:0099402">
    <property type="term" value="P:plant organ development"/>
    <property type="evidence" value="ECO:0007669"/>
    <property type="project" value="UniProtKB-ARBA"/>
</dbReference>
<dbReference type="InterPro" id="IPR011990">
    <property type="entry name" value="TPR-like_helical_dom_sf"/>
</dbReference>
<dbReference type="FunFam" id="1.25.40.10:FF:000158">
    <property type="entry name" value="pentatricopeptide repeat-containing protein At2g33680"/>
    <property type="match status" value="1"/>
</dbReference>
<dbReference type="NCBIfam" id="TIGR00756">
    <property type="entry name" value="PPR"/>
    <property type="match status" value="5"/>
</dbReference>
<feature type="repeat" description="PPR" evidence="2">
    <location>
        <begin position="454"/>
        <end position="488"/>
    </location>
</feature>
<dbReference type="STRING" id="22663.A0A218XJK4"/>
<dbReference type="Pfam" id="PF13041">
    <property type="entry name" value="PPR_2"/>
    <property type="match status" value="2"/>
</dbReference>
<dbReference type="EMBL" id="MTKT01001287">
    <property type="protein sequence ID" value="OWM85143.1"/>
    <property type="molecule type" value="Genomic_DNA"/>
</dbReference>
<dbReference type="Gene3D" id="1.25.40.10">
    <property type="entry name" value="Tetratricopeptide repeat domain"/>
    <property type="match status" value="5"/>
</dbReference>
<dbReference type="Proteomes" id="UP000197138">
    <property type="component" value="Unassembled WGS sequence"/>
</dbReference>
<sequence>MAGSVVNHLLPKANRFPPAASSRSPAAAVLALLEEGNLKKAVSVLFSSPVPFPPNLYARLFSLCSSNLAIVEARKLESHLVTFNPDPPTFLLNRAIEVYAECGCLKDARELFEEMPQRNGGSWNAMITAYSRAGLPKKALGMFKSMYRSGFSASEVVFAGTLRACSTLLDISLSKQIHGLIVRTGFSGNLILGSSVVDTYGKCGVMSDARRMFDEIPRPNEVSWNVIVRRYLEMGDGKEAISMFFKMFRMNTKPLNFTFSNALVACSSTLALNEGMQIHGMVIKTRLEEDEVISCSLISMYIKCRKLDSAQKILELPGAGNIVSWTTMLSGYVMIGETKRARKLFDEMPERNVISWNAMLVGYTRLLLWEEALDFFSLMRSKTKEIDHVTLGLMANIGAGLSDIELGKQVHGFVYRNGYHSNLFVGNSLLDMYGKCGDLRTARAWFHQMGRVRDQVSWNSLLTSYARHRMSEQAMDIFPEMQWETTPSKFTFGTLLAACANIFAINNGKQIHGFMLRKGYEMDLVVRGALVDMYSKCRNLEYAIKVFREAASRDVVLWNSLILGCYHNRQTKLVLDLFKSMEGGGITPDHVTLHGVLLACVSEGLVDFGRKILDSMSEVYSTIPRMEHYECMIELYSCYGRKAELEKFVKTAPFELTVPMLTRVCNSCREHGWPELGKWAAQRLAEANP</sequence>
<dbReference type="GeneID" id="116205007"/>
<feature type="repeat" description="PPR" evidence="2">
    <location>
        <begin position="220"/>
        <end position="254"/>
    </location>
</feature>
<name>A0A218XJK4_PUNGR</name>
<evidence type="ECO:0000256" key="1">
    <source>
        <dbReference type="ARBA" id="ARBA00022737"/>
    </source>
</evidence>
<feature type="repeat" description="PPR" evidence="2">
    <location>
        <begin position="119"/>
        <end position="153"/>
    </location>
</feature>
<dbReference type="PROSITE" id="PS51375">
    <property type="entry name" value="PPR"/>
    <property type="match status" value="5"/>
</dbReference>
<keyword evidence="6" id="KW-1185">Reference proteome</keyword>
<accession>A0A218XJK4</accession>
<evidence type="ECO:0000313" key="6">
    <source>
        <dbReference type="Proteomes" id="UP000233551"/>
    </source>
</evidence>
<gene>
    <name evidence="3" type="ORF">CDL15_Pgr027930</name>
    <name evidence="4" type="ORF">CRG98_025147</name>
</gene>
<organism evidence="3 5">
    <name type="scientific">Punica granatum</name>
    <name type="common">Pomegranate</name>
    <dbReference type="NCBI Taxonomy" id="22663"/>
    <lineage>
        <taxon>Eukaryota</taxon>
        <taxon>Viridiplantae</taxon>
        <taxon>Streptophyta</taxon>
        <taxon>Embryophyta</taxon>
        <taxon>Tracheophyta</taxon>
        <taxon>Spermatophyta</taxon>
        <taxon>Magnoliopsida</taxon>
        <taxon>eudicotyledons</taxon>
        <taxon>Gunneridae</taxon>
        <taxon>Pentapetalae</taxon>
        <taxon>rosids</taxon>
        <taxon>malvids</taxon>
        <taxon>Myrtales</taxon>
        <taxon>Lythraceae</taxon>
        <taxon>Punica</taxon>
    </lineage>
</organism>
<dbReference type="PANTHER" id="PTHR47926">
    <property type="entry name" value="PENTATRICOPEPTIDE REPEAT-CONTAINING PROTEIN"/>
    <property type="match status" value="1"/>
</dbReference>
<reference evidence="5" key="1">
    <citation type="journal article" date="2017" name="Plant J.">
        <title>The pomegranate (Punica granatum L.) genome and the genomics of punicalagin biosynthesis.</title>
        <authorList>
            <person name="Qin G."/>
            <person name="Xu C."/>
            <person name="Ming R."/>
            <person name="Tang H."/>
            <person name="Guyot R."/>
            <person name="Kramer E.M."/>
            <person name="Hu Y."/>
            <person name="Yi X."/>
            <person name="Qi Y."/>
            <person name="Xu X."/>
            <person name="Gao Z."/>
            <person name="Pan H."/>
            <person name="Jian J."/>
            <person name="Tian Y."/>
            <person name="Yue Z."/>
            <person name="Xu Y."/>
        </authorList>
    </citation>
    <scope>NUCLEOTIDE SEQUENCE [LARGE SCALE GENOMIC DNA]</scope>
    <source>
        <strain evidence="5">cv. Dabenzi</strain>
    </source>
</reference>
<evidence type="ECO:0000313" key="4">
    <source>
        <dbReference type="EMBL" id="PKI54464.1"/>
    </source>
</evidence>
<dbReference type="AlphaFoldDB" id="A0A218XJK4"/>
<protein>
    <submittedName>
        <fullName evidence="3">Uncharacterized protein</fullName>
    </submittedName>
</protein>
<feature type="repeat" description="PPR" evidence="2">
    <location>
        <begin position="554"/>
        <end position="588"/>
    </location>
</feature>
<dbReference type="FunFam" id="1.25.40.10:FF:000285">
    <property type="entry name" value="Pentatricopeptide repeat-containing protein, chloroplastic"/>
    <property type="match status" value="1"/>
</dbReference>
<evidence type="ECO:0000256" key="2">
    <source>
        <dbReference type="PROSITE-ProRule" id="PRU00708"/>
    </source>
</evidence>
<dbReference type="Pfam" id="PF01535">
    <property type="entry name" value="PPR"/>
    <property type="match status" value="7"/>
</dbReference>
<dbReference type="InterPro" id="IPR046960">
    <property type="entry name" value="PPR_At4g14850-like_plant"/>
</dbReference>
<dbReference type="GO" id="GO:0003723">
    <property type="term" value="F:RNA binding"/>
    <property type="evidence" value="ECO:0007669"/>
    <property type="project" value="InterPro"/>
</dbReference>
<comment type="caution">
    <text evidence="3">The sequence shown here is derived from an EMBL/GenBank/DDBJ whole genome shotgun (WGS) entry which is preliminary data.</text>
</comment>
<dbReference type="PANTHER" id="PTHR47926:SF476">
    <property type="entry name" value="PENTATRICOPEPTIDE REPEAT-CONTAINING PROTEIN"/>
    <property type="match status" value="1"/>
</dbReference>
<reference evidence="4 6" key="3">
    <citation type="submission" date="2017-11" db="EMBL/GenBank/DDBJ databases">
        <title>De-novo sequencing of pomegranate (Punica granatum L.) genome.</title>
        <authorList>
            <person name="Akparov Z."/>
            <person name="Amiraslanov A."/>
            <person name="Hajiyeva S."/>
            <person name="Abbasov M."/>
            <person name="Kaur K."/>
            <person name="Hamwieh A."/>
            <person name="Solovyev V."/>
            <person name="Salamov A."/>
            <person name="Braich B."/>
            <person name="Kosarev P."/>
            <person name="Mahmoud A."/>
            <person name="Hajiyev E."/>
            <person name="Babayeva S."/>
            <person name="Izzatullayeva V."/>
            <person name="Mammadov A."/>
            <person name="Mammadov A."/>
            <person name="Sharifova S."/>
            <person name="Ojaghi J."/>
            <person name="Eynullazada K."/>
            <person name="Bayramov B."/>
            <person name="Abdulazimova A."/>
            <person name="Shahmuradov I."/>
        </authorList>
    </citation>
    <scope>NUCLEOTIDE SEQUENCE [LARGE SCALE GENOMIC DNA]</scope>
    <source>
        <strain evidence="4">AG2017</strain>
        <strain evidence="6">cv. AG2017</strain>
        <tissue evidence="4">Leaf</tissue>
    </source>
</reference>
<dbReference type="GO" id="GO:0009451">
    <property type="term" value="P:RNA modification"/>
    <property type="evidence" value="ECO:0007669"/>
    <property type="project" value="InterPro"/>
</dbReference>
<keyword evidence="1" id="KW-0677">Repeat</keyword>
<evidence type="ECO:0000313" key="5">
    <source>
        <dbReference type="Proteomes" id="UP000197138"/>
    </source>
</evidence>